<feature type="compositionally biased region" description="Gly residues" evidence="1">
    <location>
        <begin position="130"/>
        <end position="139"/>
    </location>
</feature>
<feature type="region of interest" description="Disordered" evidence="1">
    <location>
        <begin position="24"/>
        <end position="57"/>
    </location>
</feature>
<evidence type="ECO:0000256" key="1">
    <source>
        <dbReference type="SAM" id="MobiDB-lite"/>
    </source>
</evidence>
<evidence type="ECO:0000256" key="2">
    <source>
        <dbReference type="SAM" id="SignalP"/>
    </source>
</evidence>
<dbReference type="SMART" id="SM00690">
    <property type="entry name" value="DM5"/>
    <property type="match status" value="1"/>
</dbReference>
<feature type="compositionally biased region" description="Gly residues" evidence="1">
    <location>
        <begin position="238"/>
        <end position="284"/>
    </location>
</feature>
<feature type="compositionally biased region" description="Low complexity" evidence="1">
    <location>
        <begin position="368"/>
        <end position="380"/>
    </location>
</feature>
<reference evidence="4 5" key="1">
    <citation type="submission" date="2015-12" db="EMBL/GenBank/DDBJ databases">
        <title>The genome of Folsomia candida.</title>
        <authorList>
            <person name="Faddeeva A."/>
            <person name="Derks M.F."/>
            <person name="Anvar Y."/>
            <person name="Smit S."/>
            <person name="Van Straalen N."/>
            <person name="Roelofs D."/>
        </authorList>
    </citation>
    <scope>NUCLEOTIDE SEQUENCE [LARGE SCALE GENOMIC DNA]</scope>
    <source>
        <strain evidence="4 5">VU population</strain>
        <tissue evidence="4">Whole body</tissue>
    </source>
</reference>
<feature type="region of interest" description="Disordered" evidence="1">
    <location>
        <begin position="125"/>
        <end position="179"/>
    </location>
</feature>
<dbReference type="AlphaFoldDB" id="A0A226EQV4"/>
<accession>A0A226EQV4</accession>
<organism evidence="4 5">
    <name type="scientific">Folsomia candida</name>
    <name type="common">Springtail</name>
    <dbReference type="NCBI Taxonomy" id="158441"/>
    <lineage>
        <taxon>Eukaryota</taxon>
        <taxon>Metazoa</taxon>
        <taxon>Ecdysozoa</taxon>
        <taxon>Arthropoda</taxon>
        <taxon>Hexapoda</taxon>
        <taxon>Collembola</taxon>
        <taxon>Entomobryomorpha</taxon>
        <taxon>Isotomoidea</taxon>
        <taxon>Isotomidae</taxon>
        <taxon>Proisotominae</taxon>
        <taxon>Folsomia</taxon>
    </lineage>
</organism>
<gene>
    <name evidence="4" type="ORF">Fcan01_04295</name>
</gene>
<dbReference type="Proteomes" id="UP000198287">
    <property type="component" value="Unassembled WGS sequence"/>
</dbReference>
<dbReference type="Pfam" id="PF03103">
    <property type="entry name" value="DUF243"/>
    <property type="match status" value="1"/>
</dbReference>
<keyword evidence="2" id="KW-0732">Signal</keyword>
<feature type="compositionally biased region" description="Polar residues" evidence="1">
    <location>
        <begin position="415"/>
        <end position="429"/>
    </location>
</feature>
<sequence length="664" mass="66355">TYCFFLPSFLASIWSIAKQEQDYANSRERERPGARSRLTLIGPAGRKGYNNSDSSRSSGQLGNFEMKLIALIALGLTLVGTTPGVTVGQREPLTKQWQTVQNTFANALQGLLKVLPGAPGSEVPSSGYTVGNGGGGGGSRPSANYGAPSSGGYSGGGGSSAPSGGYGAPSSGGGGAGGYRKPSALVSIQKAINSHNLYLPGESSSGGGYSSGSSGGGGGYSSGSSGGGYSSGSSSGSSSGGYSSGSSTGGYSSGSSAGGGGYSSGSSSGGYSSGSTGGYSGGARGSQSESPEVGLLPQIVDILEGSQGAGAGAYSHNLGKRPDFTPNVDVIPAVDLNFGNGGGYSAPAVSGGGSGGYSSGPAGGSGGYAAPAVASGGYSSPPKPQEDPLGSYGPPSSAYSGSSSSSSSGFGDSVAYTNPPSGGYSSSFASGEPQYGIPPVGSQVPQGGYGVPSPQNPPQYGPPSQGDGGDALGSGGYDSGPSNGFGGGGQIPQPPQPPRQIFVDTVEGLPGPPLGGNTQVQPQQEPEHHNIIFVKAPIPPQIQTEVILPPQPQSETKVYVLTKQVDADDNDIRIISPPPTKPPKPEVFFIRYAANAPKEPTFNQFNRAMEDIPPLPQNFDVYAPQMSGGYNVKKREVSAPVTKPKTIYTLRILPSIQPEEEQDV</sequence>
<feature type="compositionally biased region" description="Gly residues" evidence="1">
    <location>
        <begin position="342"/>
        <end position="367"/>
    </location>
</feature>
<feature type="compositionally biased region" description="Gly residues" evidence="1">
    <location>
        <begin position="152"/>
        <end position="178"/>
    </location>
</feature>
<protein>
    <recommendedName>
        <fullName evidence="3">DUF243 domain-containing protein</fullName>
    </recommendedName>
</protein>
<feature type="domain" description="DUF243" evidence="3">
    <location>
        <begin position="512"/>
        <end position="595"/>
    </location>
</feature>
<feature type="chain" id="PRO_5013257240" description="DUF243 domain-containing protein" evidence="2">
    <location>
        <begin position="20"/>
        <end position="664"/>
    </location>
</feature>
<name>A0A226EQV4_FOLCA</name>
<evidence type="ECO:0000313" key="5">
    <source>
        <dbReference type="Proteomes" id="UP000198287"/>
    </source>
</evidence>
<evidence type="ECO:0000313" key="4">
    <source>
        <dbReference type="EMBL" id="OXA58976.1"/>
    </source>
</evidence>
<feature type="signal peptide" evidence="2">
    <location>
        <begin position="1"/>
        <end position="19"/>
    </location>
</feature>
<dbReference type="EMBL" id="LNIX01000002">
    <property type="protein sequence ID" value="OXA58976.1"/>
    <property type="molecule type" value="Genomic_DNA"/>
</dbReference>
<keyword evidence="5" id="KW-1185">Reference proteome</keyword>
<feature type="region of interest" description="Disordered" evidence="1">
    <location>
        <begin position="308"/>
        <end position="327"/>
    </location>
</feature>
<dbReference type="OMA" id="THVTECA"/>
<feature type="compositionally biased region" description="Gly residues" evidence="1">
    <location>
        <begin position="204"/>
        <end position="230"/>
    </location>
</feature>
<feature type="region of interest" description="Disordered" evidence="1">
    <location>
        <begin position="199"/>
        <end position="299"/>
    </location>
</feature>
<feature type="compositionally biased region" description="Low complexity" evidence="1">
    <location>
        <begin position="390"/>
        <end position="413"/>
    </location>
</feature>
<feature type="compositionally biased region" description="Gly residues" evidence="1">
    <location>
        <begin position="466"/>
        <end position="490"/>
    </location>
</feature>
<proteinExistence type="predicted"/>
<dbReference type="InterPro" id="IPR004145">
    <property type="entry name" value="DUF243"/>
</dbReference>
<evidence type="ECO:0000259" key="3">
    <source>
        <dbReference type="SMART" id="SM00690"/>
    </source>
</evidence>
<feature type="region of interest" description="Disordered" evidence="1">
    <location>
        <begin position="342"/>
        <end position="527"/>
    </location>
</feature>
<feature type="compositionally biased region" description="Basic and acidic residues" evidence="1">
    <location>
        <begin position="24"/>
        <end position="33"/>
    </location>
</feature>
<feature type="non-terminal residue" evidence="4">
    <location>
        <position position="1"/>
    </location>
</feature>
<comment type="caution">
    <text evidence="4">The sequence shown here is derived from an EMBL/GenBank/DDBJ whole genome shotgun (WGS) entry which is preliminary data.</text>
</comment>